<dbReference type="Pfam" id="PF02416">
    <property type="entry name" value="TatA_B_E"/>
    <property type="match status" value="1"/>
</dbReference>
<evidence type="ECO:0000256" key="8">
    <source>
        <dbReference type="HAMAP-Rule" id="MF_00236"/>
    </source>
</evidence>
<evidence type="ECO:0000256" key="3">
    <source>
        <dbReference type="ARBA" id="ARBA00022692"/>
    </source>
</evidence>
<proteinExistence type="inferred from homology"/>
<accession>A0A0B7HKW0</accession>
<comment type="subcellular location">
    <subcellularLocation>
        <location evidence="8">Cell membrane</location>
        <topology evidence="8">Single-pass membrane protein</topology>
    </subcellularLocation>
    <subcellularLocation>
        <location evidence="1">Membrane</location>
        <topology evidence="1">Single-pass membrane protein</topology>
    </subcellularLocation>
</comment>
<keyword evidence="5 8" id="KW-1133">Transmembrane helix</keyword>
<keyword evidence="2 8" id="KW-0813">Transport</keyword>
<reference evidence="10 11" key="1">
    <citation type="submission" date="2015-01" db="EMBL/GenBank/DDBJ databases">
        <authorList>
            <person name="Xiang T."/>
            <person name="Song Y."/>
            <person name="Huang L."/>
            <person name="Wang B."/>
            <person name="Wu P."/>
        </authorList>
    </citation>
    <scope>NUCLEOTIDE SEQUENCE [LARGE SCALE GENOMIC DNA]</scope>
    <source>
        <strain evidence="10 11">Cc12</strain>
    </source>
</reference>
<organism evidence="10 11">
    <name type="scientific">Capnocytophaga canimorsus</name>
    <dbReference type="NCBI Taxonomy" id="28188"/>
    <lineage>
        <taxon>Bacteria</taxon>
        <taxon>Pseudomonadati</taxon>
        <taxon>Bacteroidota</taxon>
        <taxon>Flavobacteriia</taxon>
        <taxon>Flavobacteriales</taxon>
        <taxon>Flavobacteriaceae</taxon>
        <taxon>Capnocytophaga</taxon>
    </lineage>
</organism>
<evidence type="ECO:0000256" key="5">
    <source>
        <dbReference type="ARBA" id="ARBA00022989"/>
    </source>
</evidence>
<dbReference type="GO" id="GO:0016787">
    <property type="term" value="F:hydrolase activity"/>
    <property type="evidence" value="ECO:0007669"/>
    <property type="project" value="UniProtKB-KW"/>
</dbReference>
<comment type="caution">
    <text evidence="8">Lacks conserved residue(s) required for the propagation of feature annotation.</text>
</comment>
<dbReference type="Proteomes" id="UP000044026">
    <property type="component" value="Unassembled WGS sequence"/>
</dbReference>
<dbReference type="GO" id="GO:0033281">
    <property type="term" value="C:TAT protein transport complex"/>
    <property type="evidence" value="ECO:0007669"/>
    <property type="project" value="UniProtKB-UniRule"/>
</dbReference>
<evidence type="ECO:0000256" key="4">
    <source>
        <dbReference type="ARBA" id="ARBA00022927"/>
    </source>
</evidence>
<dbReference type="HAMAP" id="MF_00236">
    <property type="entry name" value="TatA_E"/>
    <property type="match status" value="1"/>
</dbReference>
<comment type="subunit">
    <text evidence="8">Forms a complex with TatC.</text>
</comment>
<dbReference type="Gene3D" id="1.20.5.3310">
    <property type="match status" value="1"/>
</dbReference>
<gene>
    <name evidence="8" type="primary">tatA</name>
    <name evidence="10" type="ORF">CCAN12_770092</name>
</gene>
<sequence>MFLFISTSEIFFIVFVVLMIFGADKIPEIARGLGKGMRQLRDATNDIKSEIRKSAEKSGIDTSVVEDIQNEINQVKEGLEDASGRVKTTKIMLEKILQYDTSWLIAINNSGSEKFDVFWLFVTHTSHWIPFFLLLLLLNFYWFKRKKAFRNMFFILLTLATTLLLVTITKELVMRLRPLSDPSIAPHLRFLIPADGYSFFSGHSCNSFSVATIVFLLFRQKKRWVFWVFLWPLPYAFSRMYLGVHFPSDIFVGMLVGVGTALFYYRWYCQKYKMIPLEK</sequence>
<keyword evidence="8" id="KW-1003">Cell membrane</keyword>
<dbReference type="AlphaFoldDB" id="A0A0B7HKW0"/>
<feature type="transmembrane region" description="Helical" evidence="8">
    <location>
        <begin position="118"/>
        <end position="141"/>
    </location>
</feature>
<dbReference type="Pfam" id="PF01569">
    <property type="entry name" value="PAP2"/>
    <property type="match status" value="1"/>
</dbReference>
<evidence type="ECO:0000256" key="6">
    <source>
        <dbReference type="ARBA" id="ARBA00023010"/>
    </source>
</evidence>
<feature type="transmembrane region" description="Helical" evidence="8">
    <location>
        <begin position="224"/>
        <end position="244"/>
    </location>
</feature>
<feature type="domain" description="Phosphatidic acid phosphatase type 2/haloperoxidase" evidence="9">
    <location>
        <begin position="151"/>
        <end position="265"/>
    </location>
</feature>
<name>A0A0B7HKW0_9FLAO</name>
<dbReference type="PANTHER" id="PTHR14969">
    <property type="entry name" value="SPHINGOSINE-1-PHOSPHATE PHOSPHOHYDROLASE"/>
    <property type="match status" value="1"/>
</dbReference>
<dbReference type="InterPro" id="IPR036938">
    <property type="entry name" value="PAP2/HPO_sf"/>
</dbReference>
<dbReference type="SUPFAM" id="SSF48317">
    <property type="entry name" value="Acid phosphatase/Vanadium-dependent haloperoxidase"/>
    <property type="match status" value="1"/>
</dbReference>
<dbReference type="Gene3D" id="1.20.144.10">
    <property type="entry name" value="Phosphatidic acid phosphatase type 2/haloperoxidase"/>
    <property type="match status" value="2"/>
</dbReference>
<feature type="transmembrane region" description="Helical" evidence="8">
    <location>
        <begin position="250"/>
        <end position="269"/>
    </location>
</feature>
<feature type="transmembrane region" description="Helical" evidence="8">
    <location>
        <begin position="153"/>
        <end position="176"/>
    </location>
</feature>
<dbReference type="InterPro" id="IPR003369">
    <property type="entry name" value="TatA/B/E"/>
</dbReference>
<evidence type="ECO:0000313" key="10">
    <source>
        <dbReference type="EMBL" id="CEN39905.1"/>
    </source>
</evidence>
<keyword evidence="10" id="KW-0378">Hydrolase</keyword>
<feature type="transmembrane region" description="Helical" evidence="8">
    <location>
        <begin position="196"/>
        <end position="217"/>
    </location>
</feature>
<evidence type="ECO:0000313" key="11">
    <source>
        <dbReference type="Proteomes" id="UP000044026"/>
    </source>
</evidence>
<dbReference type="InterPro" id="IPR000326">
    <property type="entry name" value="PAP2/HPO"/>
</dbReference>
<keyword evidence="6 8" id="KW-0811">Translocation</keyword>
<comment type="function">
    <text evidence="8">Part of the twin-arginine translocation (Tat) system that transports large folded proteins containing a characteristic twin-arginine motif in their signal peptide across membranes. TatA could form the protein-conducting channel of the Tat system.</text>
</comment>
<dbReference type="EMBL" id="CDOE01000075">
    <property type="protein sequence ID" value="CEN39905.1"/>
    <property type="molecule type" value="Genomic_DNA"/>
</dbReference>
<keyword evidence="7 8" id="KW-0472">Membrane</keyword>
<dbReference type="InterPro" id="IPR006312">
    <property type="entry name" value="TatA/E"/>
</dbReference>
<protein>
    <recommendedName>
        <fullName evidence="8">Sec-independent protein translocase protein TatA</fullName>
    </recommendedName>
</protein>
<evidence type="ECO:0000256" key="1">
    <source>
        <dbReference type="ARBA" id="ARBA00004167"/>
    </source>
</evidence>
<dbReference type="SMART" id="SM00014">
    <property type="entry name" value="acidPPc"/>
    <property type="match status" value="1"/>
</dbReference>
<evidence type="ECO:0000259" key="9">
    <source>
        <dbReference type="SMART" id="SM00014"/>
    </source>
</evidence>
<comment type="similarity">
    <text evidence="8">Belongs to the TatA/E family.</text>
</comment>
<dbReference type="GO" id="GO:0043953">
    <property type="term" value="P:protein transport by the Tat complex"/>
    <property type="evidence" value="ECO:0007669"/>
    <property type="project" value="UniProtKB-UniRule"/>
</dbReference>
<evidence type="ECO:0000256" key="2">
    <source>
        <dbReference type="ARBA" id="ARBA00022448"/>
    </source>
</evidence>
<keyword evidence="3 8" id="KW-0812">Transmembrane</keyword>
<dbReference type="GO" id="GO:0008320">
    <property type="term" value="F:protein transmembrane transporter activity"/>
    <property type="evidence" value="ECO:0007669"/>
    <property type="project" value="UniProtKB-UniRule"/>
</dbReference>
<keyword evidence="4 8" id="KW-0653">Protein transport</keyword>
<evidence type="ECO:0000256" key="7">
    <source>
        <dbReference type="ARBA" id="ARBA00023136"/>
    </source>
</evidence>
<dbReference type="PANTHER" id="PTHR14969:SF13">
    <property type="entry name" value="AT30094P"/>
    <property type="match status" value="1"/>
</dbReference>